<proteinExistence type="predicted"/>
<dbReference type="RefSeq" id="WP_129725102.1">
    <property type="nucleotide sequence ID" value="NZ_LR215036.1"/>
</dbReference>
<organism evidence="1 2">
    <name type="scientific">Mycoplasmopsis citelli</name>
    <dbReference type="NCBI Taxonomy" id="171281"/>
    <lineage>
        <taxon>Bacteria</taxon>
        <taxon>Bacillati</taxon>
        <taxon>Mycoplasmatota</taxon>
        <taxon>Mycoplasmoidales</taxon>
        <taxon>Metamycoplasmataceae</taxon>
        <taxon>Mycoplasmopsis</taxon>
    </lineage>
</organism>
<keyword evidence="2" id="KW-1185">Reference proteome</keyword>
<accession>A0A449B0Y3</accession>
<dbReference type="Proteomes" id="UP000290985">
    <property type="component" value="Chromosome"/>
</dbReference>
<gene>
    <name evidence="1" type="ORF">NCTC10181_00092</name>
</gene>
<reference evidence="1 2" key="1">
    <citation type="submission" date="2019-01" db="EMBL/GenBank/DDBJ databases">
        <authorList>
            <consortium name="Pathogen Informatics"/>
        </authorList>
    </citation>
    <scope>NUCLEOTIDE SEQUENCE [LARGE SCALE GENOMIC DNA]</scope>
    <source>
        <strain evidence="1 2">NCTC10181</strain>
    </source>
</reference>
<dbReference type="EMBL" id="LR215036">
    <property type="protein sequence ID" value="VEU74257.1"/>
    <property type="molecule type" value="Genomic_DNA"/>
</dbReference>
<protein>
    <recommendedName>
        <fullName evidence="3">Fido domain-containing protein</fullName>
    </recommendedName>
</protein>
<dbReference type="AlphaFoldDB" id="A0A449B0Y3"/>
<evidence type="ECO:0008006" key="3">
    <source>
        <dbReference type="Google" id="ProtNLM"/>
    </source>
</evidence>
<evidence type="ECO:0000313" key="2">
    <source>
        <dbReference type="Proteomes" id="UP000290985"/>
    </source>
</evidence>
<sequence>MNIRWKNLVICLDEKALKKQKSFYLNGQFETRKIKLYDASNFKTLYFVLNEKAIIQMSFAYIETEIIKTLIKKVVEKSFKFAEKLSTEEIDERRIEEFNAKINLLFENYIKYKEEPENQNTIDLLVHIVSRLVGQHILLNGNKRAIFSFMVIFLRYFCGLYLKWSDEKYLYSYGYEIQKFNWNQYTKTFEDWVINAKEKDIEEKIKKFILENSIISINEEV</sequence>
<dbReference type="OrthoDB" id="389996at2"/>
<name>A0A449B0Y3_9BACT</name>
<dbReference type="KEGG" id="mcit:NCTC10181_00092"/>
<evidence type="ECO:0000313" key="1">
    <source>
        <dbReference type="EMBL" id="VEU74257.1"/>
    </source>
</evidence>